<dbReference type="InterPro" id="IPR035906">
    <property type="entry name" value="MetI-like_sf"/>
</dbReference>
<feature type="transmembrane region" description="Helical" evidence="7">
    <location>
        <begin position="189"/>
        <end position="211"/>
    </location>
</feature>
<keyword evidence="4 7" id="KW-0812">Transmembrane</keyword>
<comment type="caution">
    <text evidence="9">The sequence shown here is derived from an EMBL/GenBank/DDBJ whole genome shotgun (WGS) entry which is preliminary data.</text>
</comment>
<comment type="subcellular location">
    <subcellularLocation>
        <location evidence="1 7">Cell membrane</location>
        <topology evidence="1 7">Multi-pass membrane protein</topology>
    </subcellularLocation>
</comment>
<dbReference type="InterPro" id="IPR000515">
    <property type="entry name" value="MetI-like"/>
</dbReference>
<feature type="domain" description="ABC transmembrane type-1" evidence="8">
    <location>
        <begin position="79"/>
        <end position="272"/>
    </location>
</feature>
<feature type="transmembrane region" description="Helical" evidence="7">
    <location>
        <begin position="83"/>
        <end position="103"/>
    </location>
</feature>
<keyword evidence="6 7" id="KW-0472">Membrane</keyword>
<evidence type="ECO:0000313" key="9">
    <source>
        <dbReference type="EMBL" id="KOR76736.1"/>
    </source>
</evidence>
<evidence type="ECO:0000256" key="2">
    <source>
        <dbReference type="ARBA" id="ARBA00022448"/>
    </source>
</evidence>
<evidence type="ECO:0000256" key="3">
    <source>
        <dbReference type="ARBA" id="ARBA00022475"/>
    </source>
</evidence>
<feature type="transmembrane region" description="Helical" evidence="7">
    <location>
        <begin position="115"/>
        <end position="135"/>
    </location>
</feature>
<proteinExistence type="inferred from homology"/>
<comment type="similarity">
    <text evidence="7">Belongs to the binding-protein-dependent transport system permease family.</text>
</comment>
<evidence type="ECO:0000256" key="4">
    <source>
        <dbReference type="ARBA" id="ARBA00022692"/>
    </source>
</evidence>
<dbReference type="CDD" id="cd06261">
    <property type="entry name" value="TM_PBP2"/>
    <property type="match status" value="1"/>
</dbReference>
<reference evidence="10" key="1">
    <citation type="submission" date="2015-08" db="EMBL/GenBank/DDBJ databases">
        <title>Genome sequencing project for genomic taxonomy and phylogenomics of Bacillus-like bacteria.</title>
        <authorList>
            <person name="Liu B."/>
            <person name="Wang J."/>
            <person name="Zhu Y."/>
            <person name="Liu G."/>
            <person name="Chen Q."/>
            <person name="Chen Z."/>
            <person name="Lan J."/>
            <person name="Che J."/>
            <person name="Ge C."/>
            <person name="Shi H."/>
            <person name="Pan Z."/>
            <person name="Liu X."/>
        </authorList>
    </citation>
    <scope>NUCLEOTIDE SEQUENCE [LARGE SCALE GENOMIC DNA]</scope>
    <source>
        <strain evidence="10">FJAT-22460</strain>
    </source>
</reference>
<name>A0A0M1N3L1_9BACL</name>
<dbReference type="OrthoDB" id="9771544at2"/>
<dbReference type="PANTHER" id="PTHR43744:SF12">
    <property type="entry name" value="ABC TRANSPORTER PERMEASE PROTEIN MG189-RELATED"/>
    <property type="match status" value="1"/>
</dbReference>
<evidence type="ECO:0000256" key="6">
    <source>
        <dbReference type="ARBA" id="ARBA00023136"/>
    </source>
</evidence>
<dbReference type="GO" id="GO:0005886">
    <property type="term" value="C:plasma membrane"/>
    <property type="evidence" value="ECO:0007669"/>
    <property type="project" value="UniProtKB-SubCell"/>
</dbReference>
<dbReference type="AlphaFoldDB" id="A0A0M1N3L1"/>
<dbReference type="SUPFAM" id="SSF161098">
    <property type="entry name" value="MetI-like"/>
    <property type="match status" value="1"/>
</dbReference>
<evidence type="ECO:0000256" key="5">
    <source>
        <dbReference type="ARBA" id="ARBA00022989"/>
    </source>
</evidence>
<dbReference type="PATRIC" id="fig|1705565.3.peg.646"/>
<protein>
    <submittedName>
        <fullName evidence="9">ABC transporter permease</fullName>
    </submittedName>
</protein>
<accession>A0A0M1N3L1</accession>
<evidence type="ECO:0000313" key="10">
    <source>
        <dbReference type="Proteomes" id="UP000036932"/>
    </source>
</evidence>
<dbReference type="Proteomes" id="UP000036932">
    <property type="component" value="Unassembled WGS sequence"/>
</dbReference>
<keyword evidence="5 7" id="KW-1133">Transmembrane helix</keyword>
<feature type="transmembrane region" description="Helical" evidence="7">
    <location>
        <begin position="147"/>
        <end position="168"/>
    </location>
</feature>
<evidence type="ECO:0000259" key="8">
    <source>
        <dbReference type="PROSITE" id="PS50928"/>
    </source>
</evidence>
<dbReference type="Pfam" id="PF00528">
    <property type="entry name" value="BPD_transp_1"/>
    <property type="match status" value="1"/>
</dbReference>
<feature type="transmembrane region" description="Helical" evidence="7">
    <location>
        <begin position="248"/>
        <end position="272"/>
    </location>
</feature>
<keyword evidence="2 7" id="KW-0813">Transport</keyword>
<sequence length="286" mass="32162">MKDNYMAGSAKNRKAMMTLRIIGAVIVTLVMFFPVYWLLISAFKTQSEMRMAVPTFWPETFAWQNFAEAFRVIPYARYFGNTLLMAVGTIVLQLNVALMAAYAFAKGQFKGRDTLFLLVLAALIVPEQVIFVPVYVMMSKLDWLNTFWALIVPHGASAYAIFLLRQAFKSINNDVLEAARVDGAGRFSILYKLLFPMAMPTIVTMGVLIFISSWNSYFWPLIMTNNNDMRVLTVGIAMLRDSIAGNEAMFFNVIMASSVMAIIPIVVVFTVMQKHIVAAMANSTFK</sequence>
<feature type="transmembrane region" description="Helical" evidence="7">
    <location>
        <begin position="21"/>
        <end position="43"/>
    </location>
</feature>
<keyword evidence="3" id="KW-1003">Cell membrane</keyword>
<keyword evidence="10" id="KW-1185">Reference proteome</keyword>
<gene>
    <name evidence="9" type="ORF">AM231_22585</name>
</gene>
<dbReference type="PANTHER" id="PTHR43744">
    <property type="entry name" value="ABC TRANSPORTER PERMEASE PROTEIN MG189-RELATED-RELATED"/>
    <property type="match status" value="1"/>
</dbReference>
<dbReference type="PROSITE" id="PS50928">
    <property type="entry name" value="ABC_TM1"/>
    <property type="match status" value="1"/>
</dbReference>
<evidence type="ECO:0000256" key="1">
    <source>
        <dbReference type="ARBA" id="ARBA00004651"/>
    </source>
</evidence>
<dbReference type="RefSeq" id="WP_053490258.1">
    <property type="nucleotide sequence ID" value="NZ_LIUT01000006.1"/>
</dbReference>
<evidence type="ECO:0000256" key="7">
    <source>
        <dbReference type="RuleBase" id="RU363032"/>
    </source>
</evidence>
<dbReference type="Gene3D" id="1.10.3720.10">
    <property type="entry name" value="MetI-like"/>
    <property type="match status" value="1"/>
</dbReference>
<dbReference type="GO" id="GO:0055085">
    <property type="term" value="P:transmembrane transport"/>
    <property type="evidence" value="ECO:0007669"/>
    <property type="project" value="InterPro"/>
</dbReference>
<dbReference type="EMBL" id="LIUT01000006">
    <property type="protein sequence ID" value="KOR76736.1"/>
    <property type="molecule type" value="Genomic_DNA"/>
</dbReference>
<organism evidence="9 10">
    <name type="scientific">Paenibacillus solani</name>
    <dbReference type="NCBI Taxonomy" id="1705565"/>
    <lineage>
        <taxon>Bacteria</taxon>
        <taxon>Bacillati</taxon>
        <taxon>Bacillota</taxon>
        <taxon>Bacilli</taxon>
        <taxon>Bacillales</taxon>
        <taxon>Paenibacillaceae</taxon>
        <taxon>Paenibacillus</taxon>
    </lineage>
</organism>